<dbReference type="InParanoid" id="A0A2P6MT55"/>
<dbReference type="EMBL" id="MDYQ01000435">
    <property type="protein sequence ID" value="PRP74883.1"/>
    <property type="molecule type" value="Genomic_DNA"/>
</dbReference>
<dbReference type="SUPFAM" id="SSF50370">
    <property type="entry name" value="Ricin B-like lectins"/>
    <property type="match status" value="1"/>
</dbReference>
<keyword evidence="4" id="KW-1185">Reference proteome</keyword>
<dbReference type="CDD" id="cd00161">
    <property type="entry name" value="beta-trefoil_Ricin-like"/>
    <property type="match status" value="1"/>
</dbReference>
<dbReference type="Proteomes" id="UP000241769">
    <property type="component" value="Unassembled WGS sequence"/>
</dbReference>
<accession>A0A2P6MT55</accession>
<reference evidence="3 4" key="1">
    <citation type="journal article" date="2018" name="Genome Biol. Evol.">
        <title>Multiple Roots of Fruiting Body Formation in Amoebozoa.</title>
        <authorList>
            <person name="Hillmann F."/>
            <person name="Forbes G."/>
            <person name="Novohradska S."/>
            <person name="Ferling I."/>
            <person name="Riege K."/>
            <person name="Groth M."/>
            <person name="Westermann M."/>
            <person name="Marz M."/>
            <person name="Spaller T."/>
            <person name="Winckler T."/>
            <person name="Schaap P."/>
            <person name="Glockner G."/>
        </authorList>
    </citation>
    <scope>NUCLEOTIDE SEQUENCE [LARGE SCALE GENOMIC DNA]</scope>
    <source>
        <strain evidence="3 4">Jena</strain>
    </source>
</reference>
<dbReference type="Pfam" id="PF14200">
    <property type="entry name" value="RicinB_lectin_2"/>
    <property type="match status" value="1"/>
</dbReference>
<dbReference type="Pfam" id="PF25273">
    <property type="entry name" value="DUF7869"/>
    <property type="match status" value="2"/>
</dbReference>
<dbReference type="PANTHER" id="PTHR33153:SF3">
    <property type="entry name" value="TRAFFICKING PROTEIN PARTICLE COMPLEX SUBUNIT 11 DOMAIN-CONTAINING PROTEIN"/>
    <property type="match status" value="1"/>
</dbReference>
<feature type="domain" description="Ricin B lectin" evidence="1">
    <location>
        <begin position="937"/>
        <end position="1014"/>
    </location>
</feature>
<dbReference type="InterPro" id="IPR000772">
    <property type="entry name" value="Ricin_B_lectin"/>
</dbReference>
<dbReference type="PROSITE" id="PS50231">
    <property type="entry name" value="RICIN_B_LECTIN"/>
    <property type="match status" value="1"/>
</dbReference>
<feature type="domain" description="DUF7869" evidence="2">
    <location>
        <begin position="275"/>
        <end position="352"/>
    </location>
</feature>
<dbReference type="InterPro" id="IPR057191">
    <property type="entry name" value="DUF7869"/>
</dbReference>
<proteinExistence type="predicted"/>
<name>A0A2P6MT55_9EUKA</name>
<dbReference type="AlphaFoldDB" id="A0A2P6MT55"/>
<protein>
    <submittedName>
        <fullName evidence="3">Uncharacterized protein</fullName>
    </submittedName>
</protein>
<sequence>MRRLITEGAKSGSFGKWQINFMGKQICSVAICRSLAVGLYTFKQARRFMAPAPHGNIGKSKLKETTENAIQWLTNTFALISEIQPNCDEIHLPLCLDKTTVYHDLLHTLDITNQSQLPSSTFYYILQKHFGNYKWCRKTTLGRSYQRHLEIFKNQRAESAIRKMQSMHSATITHISIDGMRTPLIPEIRPTIKGFSGVERLKLKIFGLIDHGRSKKVLYCWPDIWPGGPNTTCSIVVEHITWLKQNGAINSNSVLEILLDNTSKENKCSTVIAFAGHTHWDVDQMFAAVASKINRSGLLSPLNWDQWVQEAWNRKNEAHPGGIRFYDFAKCYSPVVTQWEGISRARAFEVKIFGEGDQARAGFLYKEYITDSNWLGWQDLVHDSHTPARPIFIFQNNATWDAPQVLPHMSLDPQMYKSLRDESTLDSLANRKHQQWWLNFFKDPVFDTACPEPAPFVSVVRPQQFDQNTTSSLIEGALVSLLADREVYGTELAVARVLRKDSRTEFTVRVYEYTASNQATDINNNRGRYSESEHTMKGMLLRLTLLIHAVHINSMVYDKVTLTNARQITVKNLKNIEKHHLKEGRTVLPLQRGWLEANVLPPSSQEVRDEEILSASIHQHHTDLFHQMMFSEDLEDLDDIELQRYRSSYTTRPWTDMRSSMLRLLFLFACILLAHAAVDLKQKKTIWGDLAHLKIPSVSPTPPTYKYLPQTDKSICEASEACSSKSGAANNGFPVDSVYKVLYADGISVFFCLCQKHGMNLTVLADRFAYVPVSIRSAVRKVTSKPSQRDGGKGVAYAVSGSVTLMGDWPSNTIVHESGHCFDAAYGITSSPAWDNALQKDTCVTNRYAQSSYAESFAESCIVWTFFARNNSKEDVYTKGQLSCWNNQRLIAKASLPYLYNPAPFNPSTLYYITSKSNRSLGVNGLNIATDPKLTRRWHIVTGGYDYVLICDEVDKICIDASGRKKAGESPVWYKNERNGKTNQQWSFISVGQGYYKIVSRANQLVLEDSACANKAVQGVQFATDSGSDCQKSTNRFLHPQRENLIDEEWSDQSTDFVTNGDRTRTSTKSPLSREIFDRNSSQVQYDLKQKKTIWGDLAHLKIP</sequence>
<dbReference type="OrthoDB" id="2142213at2759"/>
<feature type="domain" description="DUF7869" evidence="2">
    <location>
        <begin position="196"/>
        <end position="274"/>
    </location>
</feature>
<dbReference type="Gene3D" id="2.80.10.50">
    <property type="match status" value="1"/>
</dbReference>
<dbReference type="InterPro" id="IPR035992">
    <property type="entry name" value="Ricin_B-like_lectins"/>
</dbReference>
<evidence type="ECO:0000259" key="2">
    <source>
        <dbReference type="Pfam" id="PF25273"/>
    </source>
</evidence>
<gene>
    <name evidence="3" type="ORF">PROFUN_16109</name>
</gene>
<comment type="caution">
    <text evidence="3">The sequence shown here is derived from an EMBL/GenBank/DDBJ whole genome shotgun (WGS) entry which is preliminary data.</text>
</comment>
<evidence type="ECO:0000259" key="1">
    <source>
        <dbReference type="Pfam" id="PF14200"/>
    </source>
</evidence>
<feature type="non-terminal residue" evidence="3">
    <location>
        <position position="1104"/>
    </location>
</feature>
<dbReference type="PANTHER" id="PTHR33153">
    <property type="entry name" value="MYND-TYPE DOMAIN-CONTAINING PROTEIN"/>
    <property type="match status" value="1"/>
</dbReference>
<evidence type="ECO:0000313" key="4">
    <source>
        <dbReference type="Proteomes" id="UP000241769"/>
    </source>
</evidence>
<evidence type="ECO:0000313" key="3">
    <source>
        <dbReference type="EMBL" id="PRP74883.1"/>
    </source>
</evidence>
<organism evidence="3 4">
    <name type="scientific">Planoprotostelium fungivorum</name>
    <dbReference type="NCBI Taxonomy" id="1890364"/>
    <lineage>
        <taxon>Eukaryota</taxon>
        <taxon>Amoebozoa</taxon>
        <taxon>Evosea</taxon>
        <taxon>Variosea</taxon>
        <taxon>Cavosteliida</taxon>
        <taxon>Cavosteliaceae</taxon>
        <taxon>Planoprotostelium</taxon>
    </lineage>
</organism>